<evidence type="ECO:0000313" key="2">
    <source>
        <dbReference type="Proteomes" id="UP001165121"/>
    </source>
</evidence>
<reference evidence="1" key="1">
    <citation type="submission" date="2023-04" db="EMBL/GenBank/DDBJ databases">
        <title>Phytophthora fragariaefolia NBRC 109709.</title>
        <authorList>
            <person name="Ichikawa N."/>
            <person name="Sato H."/>
            <person name="Tonouchi N."/>
        </authorList>
    </citation>
    <scope>NUCLEOTIDE SEQUENCE</scope>
    <source>
        <strain evidence="1">NBRC 109709</strain>
    </source>
</reference>
<dbReference type="AlphaFoldDB" id="A0A9W6XUX7"/>
<keyword evidence="2" id="KW-1185">Reference proteome</keyword>
<organism evidence="1 2">
    <name type="scientific">Phytophthora fragariaefolia</name>
    <dbReference type="NCBI Taxonomy" id="1490495"/>
    <lineage>
        <taxon>Eukaryota</taxon>
        <taxon>Sar</taxon>
        <taxon>Stramenopiles</taxon>
        <taxon>Oomycota</taxon>
        <taxon>Peronosporomycetes</taxon>
        <taxon>Peronosporales</taxon>
        <taxon>Peronosporaceae</taxon>
        <taxon>Phytophthora</taxon>
    </lineage>
</organism>
<sequence length="107" mass="11897">MQKRAGATTDELELWKRIPIDSSLELLEMKGELRRKRISECLDGLGGSDVPLDDERDVNIGTEDGQSRQLVLKLLRAYWKLPGDCPPATVLSTEHHIDTGDAGPIML</sequence>
<comment type="caution">
    <text evidence="1">The sequence shown here is derived from an EMBL/GenBank/DDBJ whole genome shotgun (WGS) entry which is preliminary data.</text>
</comment>
<dbReference type="Proteomes" id="UP001165121">
    <property type="component" value="Unassembled WGS sequence"/>
</dbReference>
<proteinExistence type="predicted"/>
<evidence type="ECO:0000313" key="1">
    <source>
        <dbReference type="EMBL" id="GMF46007.1"/>
    </source>
</evidence>
<gene>
    <name evidence="1" type="ORF">Pfra01_001675200</name>
</gene>
<protein>
    <submittedName>
        <fullName evidence="1">Unnamed protein product</fullName>
    </submittedName>
</protein>
<name>A0A9W6XUX7_9STRA</name>
<accession>A0A9W6XUX7</accession>
<dbReference type="EMBL" id="BSXT01001902">
    <property type="protein sequence ID" value="GMF46007.1"/>
    <property type="molecule type" value="Genomic_DNA"/>
</dbReference>